<evidence type="ECO:0000256" key="10">
    <source>
        <dbReference type="ARBA" id="ARBA00023136"/>
    </source>
</evidence>
<sequence length="761" mass="81658">MSYRNRVARTVARTALLASAAAWTMPAFAQETATPPAPATTDAQATDNGLVDIVVTAQKRQESAQNVPIAITALNSEQLSAAGTNETMDLKASVPALNVTTATGGIGLPRIRGVGATGQGPGIENPVAVYVDGFYYGASFGVLQSLFDTDQVAVLKGPQGTLFGRNATGGLIQISTMAPSFETKAKGQIGFGNYSTLNGGLFLTGGITDTLAASISAQVEDRGNGFGKNVFTGKDIQAGRTWAGRAKLLFQPDADTSVLLSGDFNGRYASEPAFRNFRLNALGQNVPNQIIAAGGDPDRDIYSDIDPRMTTRQWGTGLTISHDFGGFTLKSMTGYRKSDFTYYFDPDGTALRRLVIDNIQYDKQFTQEINLISDSAGPFKWVLGGFYMHDSAGSAQSRSSGLLTFGGNGYTDQVNNVKLDSYSGFAEGTYTFGESTNFTAGIRYTSDTRSLTAQSISFNGATNVRTVTNSADDHVFNKLTWRASLDHRFSPELLAYASYNRGFRSGTYIAQVSPIILLHPEVVDAYELGIKSDLFDRRVRLNVAGYYYDQSNIQVQQVISGANSIYNADGAHIYGIDADVTVQVSRNFKLFGGVNYTHARYTNFTNAIISVPFPLPAGFVIPTGQTCLGTFGSPFAQLGGNCLLRGDASGNKLQNTPEFTASVGGSLDIPTASAGTFTIAGNYYYNDGYVGTTDERVFQGHYSLLDASIAWKMPGDKWTIRVWGKNLTDTHYWSQLGATNSGDNGTSNAPRTYGVSLGFSF</sequence>
<evidence type="ECO:0000256" key="13">
    <source>
        <dbReference type="PROSITE-ProRule" id="PRU10144"/>
    </source>
</evidence>
<dbReference type="PROSITE" id="PS52016">
    <property type="entry name" value="TONB_DEPENDENT_REC_3"/>
    <property type="match status" value="1"/>
</dbReference>
<keyword evidence="8" id="KW-0406">Ion transport</keyword>
<dbReference type="InterPro" id="IPR039426">
    <property type="entry name" value="TonB-dep_rcpt-like"/>
</dbReference>
<evidence type="ECO:0000259" key="17">
    <source>
        <dbReference type="Pfam" id="PF07715"/>
    </source>
</evidence>
<evidence type="ECO:0000313" key="19">
    <source>
        <dbReference type="Proteomes" id="UP000575241"/>
    </source>
</evidence>
<dbReference type="Proteomes" id="UP000575241">
    <property type="component" value="Unassembled WGS sequence"/>
</dbReference>
<dbReference type="PANTHER" id="PTHR32552">
    <property type="entry name" value="FERRICHROME IRON RECEPTOR-RELATED"/>
    <property type="match status" value="1"/>
</dbReference>
<evidence type="ECO:0000256" key="1">
    <source>
        <dbReference type="ARBA" id="ARBA00004571"/>
    </source>
</evidence>
<evidence type="ECO:0000256" key="14">
    <source>
        <dbReference type="RuleBase" id="RU003357"/>
    </source>
</evidence>
<accession>A0A7W7K1B1</accession>
<dbReference type="AlphaFoldDB" id="A0A7W7K1B1"/>
<dbReference type="InterPro" id="IPR036942">
    <property type="entry name" value="Beta-barrel_TonB_sf"/>
</dbReference>
<evidence type="ECO:0000256" key="12">
    <source>
        <dbReference type="PROSITE-ProRule" id="PRU01360"/>
    </source>
</evidence>
<dbReference type="SUPFAM" id="SSF56935">
    <property type="entry name" value="Porins"/>
    <property type="match status" value="1"/>
</dbReference>
<keyword evidence="9 14" id="KW-0798">TonB box</keyword>
<feature type="domain" description="TonB-dependent receptor-like beta-barrel" evidence="16">
    <location>
        <begin position="261"/>
        <end position="727"/>
    </location>
</feature>
<dbReference type="Pfam" id="PF00593">
    <property type="entry name" value="TonB_dep_Rec_b-barrel"/>
    <property type="match status" value="1"/>
</dbReference>
<keyword evidence="5 12" id="KW-0812">Transmembrane</keyword>
<evidence type="ECO:0000256" key="3">
    <source>
        <dbReference type="ARBA" id="ARBA00022452"/>
    </source>
</evidence>
<feature type="short sequence motif" description="TonB C-terminal box" evidence="13">
    <location>
        <begin position="744"/>
        <end position="761"/>
    </location>
</feature>
<keyword evidence="4" id="KW-0410">Iron transport</keyword>
<evidence type="ECO:0000256" key="11">
    <source>
        <dbReference type="ARBA" id="ARBA00023237"/>
    </source>
</evidence>
<dbReference type="InterPro" id="IPR000531">
    <property type="entry name" value="Beta-barrel_TonB"/>
</dbReference>
<evidence type="ECO:0000256" key="4">
    <source>
        <dbReference type="ARBA" id="ARBA00022496"/>
    </source>
</evidence>
<dbReference type="InterPro" id="IPR010917">
    <property type="entry name" value="TonB_rcpt_CS"/>
</dbReference>
<reference evidence="18 19" key="1">
    <citation type="submission" date="2020-08" db="EMBL/GenBank/DDBJ databases">
        <title>Functional genomics of gut bacteria from endangered species of beetles.</title>
        <authorList>
            <person name="Carlos-Shanley C."/>
        </authorList>
    </citation>
    <scope>NUCLEOTIDE SEQUENCE [LARGE SCALE GENOMIC DNA]</scope>
    <source>
        <strain evidence="18 19">S00224</strain>
    </source>
</reference>
<feature type="signal peptide" evidence="15">
    <location>
        <begin position="1"/>
        <end position="29"/>
    </location>
</feature>
<evidence type="ECO:0000256" key="9">
    <source>
        <dbReference type="ARBA" id="ARBA00023077"/>
    </source>
</evidence>
<keyword evidence="6 15" id="KW-0732">Signal</keyword>
<evidence type="ECO:0000256" key="5">
    <source>
        <dbReference type="ARBA" id="ARBA00022692"/>
    </source>
</evidence>
<keyword evidence="11 12" id="KW-0998">Cell outer membrane</keyword>
<keyword evidence="7" id="KW-0408">Iron</keyword>
<dbReference type="Pfam" id="PF07715">
    <property type="entry name" value="Plug"/>
    <property type="match status" value="1"/>
</dbReference>
<evidence type="ECO:0000256" key="2">
    <source>
        <dbReference type="ARBA" id="ARBA00022448"/>
    </source>
</evidence>
<feature type="chain" id="PRO_5030607031" evidence="15">
    <location>
        <begin position="30"/>
        <end position="761"/>
    </location>
</feature>
<comment type="similarity">
    <text evidence="12 14">Belongs to the TonB-dependent receptor family.</text>
</comment>
<dbReference type="Gene3D" id="2.40.170.20">
    <property type="entry name" value="TonB-dependent receptor, beta-barrel domain"/>
    <property type="match status" value="1"/>
</dbReference>
<keyword evidence="10 12" id="KW-0472">Membrane</keyword>
<name>A0A7W7K1B1_9SPHN</name>
<dbReference type="EMBL" id="JACHLN010000002">
    <property type="protein sequence ID" value="MBB4839216.1"/>
    <property type="molecule type" value="Genomic_DNA"/>
</dbReference>
<dbReference type="PANTHER" id="PTHR32552:SF81">
    <property type="entry name" value="TONB-DEPENDENT OUTER MEMBRANE RECEPTOR"/>
    <property type="match status" value="1"/>
</dbReference>
<evidence type="ECO:0000256" key="8">
    <source>
        <dbReference type="ARBA" id="ARBA00023065"/>
    </source>
</evidence>
<evidence type="ECO:0000256" key="6">
    <source>
        <dbReference type="ARBA" id="ARBA00022729"/>
    </source>
</evidence>
<keyword evidence="2 12" id="KW-0813">Transport</keyword>
<keyword evidence="19" id="KW-1185">Reference proteome</keyword>
<dbReference type="GO" id="GO:0009279">
    <property type="term" value="C:cell outer membrane"/>
    <property type="evidence" value="ECO:0007669"/>
    <property type="project" value="UniProtKB-SubCell"/>
</dbReference>
<evidence type="ECO:0000256" key="7">
    <source>
        <dbReference type="ARBA" id="ARBA00023004"/>
    </source>
</evidence>
<gene>
    <name evidence="18" type="ORF">HNP52_002285</name>
</gene>
<keyword evidence="3 12" id="KW-1134">Transmembrane beta strand</keyword>
<proteinExistence type="inferred from homology"/>
<feature type="domain" description="TonB-dependent receptor plug" evidence="17">
    <location>
        <begin position="64"/>
        <end position="170"/>
    </location>
</feature>
<evidence type="ECO:0000313" key="18">
    <source>
        <dbReference type="EMBL" id="MBB4839216.1"/>
    </source>
</evidence>
<organism evidence="18 19">
    <name type="scientific">Sphingomonas kyeonggiensis</name>
    <dbReference type="NCBI Taxonomy" id="1268553"/>
    <lineage>
        <taxon>Bacteria</taxon>
        <taxon>Pseudomonadati</taxon>
        <taxon>Pseudomonadota</taxon>
        <taxon>Alphaproteobacteria</taxon>
        <taxon>Sphingomonadales</taxon>
        <taxon>Sphingomonadaceae</taxon>
        <taxon>Sphingomonas</taxon>
    </lineage>
</organism>
<comment type="subcellular location">
    <subcellularLocation>
        <location evidence="1 12">Cell outer membrane</location>
        <topology evidence="1 12">Multi-pass membrane protein</topology>
    </subcellularLocation>
</comment>
<dbReference type="GO" id="GO:0006826">
    <property type="term" value="P:iron ion transport"/>
    <property type="evidence" value="ECO:0007669"/>
    <property type="project" value="UniProtKB-KW"/>
</dbReference>
<dbReference type="RefSeq" id="WP_184166929.1">
    <property type="nucleotide sequence ID" value="NZ_JACHLN010000002.1"/>
</dbReference>
<keyword evidence="18" id="KW-0675">Receptor</keyword>
<dbReference type="InterPro" id="IPR012910">
    <property type="entry name" value="Plug_dom"/>
</dbReference>
<dbReference type="PROSITE" id="PS01156">
    <property type="entry name" value="TONB_DEPENDENT_REC_2"/>
    <property type="match status" value="1"/>
</dbReference>
<protein>
    <submittedName>
        <fullName evidence="18">Iron complex outermembrane receptor protein</fullName>
    </submittedName>
</protein>
<comment type="caution">
    <text evidence="18">The sequence shown here is derived from an EMBL/GenBank/DDBJ whole genome shotgun (WGS) entry which is preliminary data.</text>
</comment>
<evidence type="ECO:0000259" key="16">
    <source>
        <dbReference type="Pfam" id="PF00593"/>
    </source>
</evidence>
<evidence type="ECO:0000256" key="15">
    <source>
        <dbReference type="SAM" id="SignalP"/>
    </source>
</evidence>